<feature type="domain" description="N-acetyltransferase" evidence="1">
    <location>
        <begin position="4"/>
        <end position="164"/>
    </location>
</feature>
<evidence type="ECO:0000313" key="2">
    <source>
        <dbReference type="EMBL" id="SDG09773.1"/>
    </source>
</evidence>
<dbReference type="Gene3D" id="3.40.630.30">
    <property type="match status" value="1"/>
</dbReference>
<accession>A0A1G7RG91</accession>
<reference evidence="2 3" key="1">
    <citation type="submission" date="2016-10" db="EMBL/GenBank/DDBJ databases">
        <authorList>
            <person name="de Groot N.N."/>
        </authorList>
    </citation>
    <scope>NUCLEOTIDE SEQUENCE [LARGE SCALE GENOMIC DNA]</scope>
    <source>
        <strain evidence="2 3">DSM 25584</strain>
    </source>
</reference>
<keyword evidence="2" id="KW-0808">Transferase</keyword>
<sequence length="165" mass="18085">MRNPIIRPAEAADADAIWAIIDPVVRAGDTYALAPDIAREDALAYWHAPGNRVFLAEIGGEVLGTYVLRANARGHGDHVANCAYMTARAAQGRGIASAMCRDSLDRARAHGFRAMQFNFVVATNTRAIALWQHFGFEIVGTLPGAFRHPEHGFVDAHVMYRWLDG</sequence>
<dbReference type="RefSeq" id="WP_090019725.1">
    <property type="nucleotide sequence ID" value="NZ_FNCE01000005.1"/>
</dbReference>
<protein>
    <submittedName>
        <fullName evidence="2">L-amino acid N-acyltransferase YncA</fullName>
    </submittedName>
</protein>
<dbReference type="EMBL" id="FNCE01000005">
    <property type="protein sequence ID" value="SDG09773.1"/>
    <property type="molecule type" value="Genomic_DNA"/>
</dbReference>
<dbReference type="PANTHER" id="PTHR43138">
    <property type="entry name" value="ACETYLTRANSFERASE, GNAT FAMILY"/>
    <property type="match status" value="1"/>
</dbReference>
<keyword evidence="3" id="KW-1185">Reference proteome</keyword>
<dbReference type="Proteomes" id="UP000199415">
    <property type="component" value="Unassembled WGS sequence"/>
</dbReference>
<dbReference type="InterPro" id="IPR016181">
    <property type="entry name" value="Acyl_CoA_acyltransferase"/>
</dbReference>
<dbReference type="PROSITE" id="PS51186">
    <property type="entry name" value="GNAT"/>
    <property type="match status" value="1"/>
</dbReference>
<organism evidence="2 3">
    <name type="scientific">Limimonas halophila</name>
    <dbReference type="NCBI Taxonomy" id="1082479"/>
    <lineage>
        <taxon>Bacteria</taxon>
        <taxon>Pseudomonadati</taxon>
        <taxon>Pseudomonadota</taxon>
        <taxon>Alphaproteobacteria</taxon>
        <taxon>Rhodospirillales</taxon>
        <taxon>Rhodovibrionaceae</taxon>
        <taxon>Limimonas</taxon>
    </lineage>
</organism>
<dbReference type="GO" id="GO:0016747">
    <property type="term" value="F:acyltransferase activity, transferring groups other than amino-acyl groups"/>
    <property type="evidence" value="ECO:0007669"/>
    <property type="project" value="InterPro"/>
</dbReference>
<dbReference type="SUPFAM" id="SSF55729">
    <property type="entry name" value="Acyl-CoA N-acyltransferases (Nat)"/>
    <property type="match status" value="1"/>
</dbReference>
<proteinExistence type="predicted"/>
<dbReference type="OrthoDB" id="9788300at2"/>
<dbReference type="AlphaFoldDB" id="A0A1G7RG91"/>
<dbReference type="STRING" id="1082479.SAMN05216241_105121"/>
<dbReference type="PANTHER" id="PTHR43138:SF1">
    <property type="entry name" value="N-ACETYLTRANSFERASE ACA1"/>
    <property type="match status" value="1"/>
</dbReference>
<gene>
    <name evidence="2" type="ORF">SAMN05216241_105121</name>
</gene>
<dbReference type="InterPro" id="IPR000182">
    <property type="entry name" value="GNAT_dom"/>
</dbReference>
<dbReference type="InterPro" id="IPR052742">
    <property type="entry name" value="Mito_N-acetyltransferase"/>
</dbReference>
<name>A0A1G7RG91_9PROT</name>
<evidence type="ECO:0000259" key="1">
    <source>
        <dbReference type="PROSITE" id="PS51186"/>
    </source>
</evidence>
<dbReference type="Pfam" id="PF00583">
    <property type="entry name" value="Acetyltransf_1"/>
    <property type="match status" value="1"/>
</dbReference>
<dbReference type="CDD" id="cd04301">
    <property type="entry name" value="NAT_SF"/>
    <property type="match status" value="1"/>
</dbReference>
<evidence type="ECO:0000313" key="3">
    <source>
        <dbReference type="Proteomes" id="UP000199415"/>
    </source>
</evidence>
<keyword evidence="2" id="KW-0012">Acyltransferase</keyword>